<dbReference type="AlphaFoldDB" id="A0A7C2XNA3"/>
<dbReference type="SUPFAM" id="SSF53756">
    <property type="entry name" value="UDP-Glycosyltransferase/glycogen phosphorylase"/>
    <property type="match status" value="1"/>
</dbReference>
<feature type="domain" description="Glycosyl transferase family 1" evidence="7">
    <location>
        <begin position="561"/>
        <end position="720"/>
    </location>
</feature>
<dbReference type="InterPro" id="IPR012820">
    <property type="entry name" value="Sucrose_synthase_pln/cyn"/>
</dbReference>
<evidence type="ECO:0000259" key="8">
    <source>
        <dbReference type="Pfam" id="PF00862"/>
    </source>
</evidence>
<dbReference type="InterPro" id="IPR056736">
    <property type="entry name" value="SUS_EPBD"/>
</dbReference>
<organism evidence="10">
    <name type="scientific">Desulfurivibrio alkaliphilus</name>
    <dbReference type="NCBI Taxonomy" id="427923"/>
    <lineage>
        <taxon>Bacteria</taxon>
        <taxon>Pseudomonadati</taxon>
        <taxon>Thermodesulfobacteriota</taxon>
        <taxon>Desulfobulbia</taxon>
        <taxon>Desulfobulbales</taxon>
        <taxon>Desulfobulbaceae</taxon>
        <taxon>Desulfurivibrio</taxon>
    </lineage>
</organism>
<comment type="caution">
    <text evidence="10">The sequence shown here is derived from an EMBL/GenBank/DDBJ whole genome shotgun (WGS) entry which is preliminary data.</text>
</comment>
<dbReference type="Pfam" id="PF00534">
    <property type="entry name" value="Glycos_transf_1"/>
    <property type="match status" value="1"/>
</dbReference>
<dbReference type="NCBIfam" id="TIGR02470">
    <property type="entry name" value="sucr_synth"/>
    <property type="match status" value="1"/>
</dbReference>
<feature type="domain" description="Sucrose synthase EPBD" evidence="9">
    <location>
        <begin position="146"/>
        <end position="235"/>
    </location>
</feature>
<evidence type="ECO:0000259" key="7">
    <source>
        <dbReference type="Pfam" id="PF00534"/>
    </source>
</evidence>
<dbReference type="InterPro" id="IPR001296">
    <property type="entry name" value="Glyco_trans_1"/>
</dbReference>
<evidence type="ECO:0000256" key="6">
    <source>
        <dbReference type="NCBIfam" id="TIGR02470"/>
    </source>
</evidence>
<evidence type="ECO:0000256" key="1">
    <source>
        <dbReference type="ARBA" id="ARBA00012540"/>
    </source>
</evidence>
<accession>A0A7C2XNA3</accession>
<protein>
    <recommendedName>
        <fullName evidence="2 6">Sucrose synthase</fullName>
        <ecNumber evidence="1 6">2.4.1.13</ecNumber>
    </recommendedName>
</protein>
<proteinExistence type="predicted"/>
<sequence length="796" mass="91482">MVDDLNSFVEEQEIPRLREFLLGLEPPEPPLLLRNDILMAFHAYCEQHPEAGDLAGSWRFLRKTQEILFAADMLIIIYRHRRANCRIFALSPENDQLTALSVLDFLTLKERLLRPDLPLQQRTLALDLVPFYDYGPGLKDPNTIGQGIKFLNRHMSGNLSSQPEKWNRSLYEFLKLHQLHGVQLLLNGALVGNSGELEAALGRALDFLERCRYPDDLPRIYQRLAKFGFLEGWGDSLPRILETMHLLQDILEQPDEANLEEFLARIPMVSKVVLISPHGWFGQDNVLGRPDTGGQVVYVLDQAKALEQFLAGDLKSAGLVIEPKILIITRLIPEDEGTTSDQRLEKVMDTANVWILRVPFRYPDHEVVPHWISRFRIWPFLDQFSVDAEEEIRRELGGRPDLIVGNYSDGNLVATRLSKSMGVIQCNIAHALEKSKYLYSDLYWHQFEQEYNFSIQFMVDLIAMNQANFIISSTVQEITGTDDSIGQYESYQFFTMPGLINVVSGINLFHPRFNVIPPGVSQDIYFPYNRKRSRPARMRKQIGDLLFSTEDGDCLGRLAQPDKPPIFTIARLDRIKNLTGLVEAYGRDEELRQRANLIMVASVVDPERSKDAEEAAEIRKMHGLLEQYQLHGQVRWIGKFLGKRETGEAYRIVADRGGIFVQPALFEAFGLTILEAMHSGLPVFATQFGGPLEIIEHERSGFLINPTDPASMTARLSEFFRHCAEDSRHWQGFSRRALERAQSRFTWPLHCQKLTRLTKVYGFWRYSISQQAKTRLNQYSELLYHLYFKERAGRLL</sequence>
<dbReference type="InterPro" id="IPR000368">
    <property type="entry name" value="Sucrose_synth_GT-B1"/>
</dbReference>
<dbReference type="EC" id="2.4.1.13" evidence="1 6"/>
<keyword evidence="4 10" id="KW-0808">Transferase</keyword>
<dbReference type="Proteomes" id="UP000885986">
    <property type="component" value="Unassembled WGS sequence"/>
</dbReference>
<keyword evidence="3 10" id="KW-0328">Glycosyltransferase</keyword>
<comment type="catalytic activity">
    <reaction evidence="5">
        <text>an NDP-alpha-D-glucose + D-fructose = a ribonucleoside 5'-diphosphate + sucrose + H(+)</text>
        <dbReference type="Rhea" id="RHEA:16241"/>
        <dbReference type="ChEBI" id="CHEBI:15378"/>
        <dbReference type="ChEBI" id="CHEBI:17992"/>
        <dbReference type="ChEBI" id="CHEBI:37721"/>
        <dbReference type="ChEBI" id="CHEBI:57930"/>
        <dbReference type="ChEBI" id="CHEBI:76533"/>
        <dbReference type="EC" id="2.4.1.13"/>
    </reaction>
</comment>
<evidence type="ECO:0000313" key="10">
    <source>
        <dbReference type="EMBL" id="HET97556.1"/>
    </source>
</evidence>
<feature type="domain" description="Sucrose synthase first GT-B" evidence="8">
    <location>
        <begin position="258"/>
        <end position="547"/>
    </location>
</feature>
<evidence type="ECO:0000256" key="3">
    <source>
        <dbReference type="ARBA" id="ARBA00022676"/>
    </source>
</evidence>
<dbReference type="Pfam" id="PF24862">
    <property type="entry name" value="SUS_EPBD"/>
    <property type="match status" value="1"/>
</dbReference>
<dbReference type="GO" id="GO:0016157">
    <property type="term" value="F:sucrose synthase activity"/>
    <property type="evidence" value="ECO:0007669"/>
    <property type="project" value="UniProtKB-UniRule"/>
</dbReference>
<gene>
    <name evidence="10" type="ORF">ENN98_02420</name>
</gene>
<dbReference type="Gene3D" id="3.40.50.2000">
    <property type="entry name" value="Glycogen Phosphorylase B"/>
    <property type="match status" value="2"/>
</dbReference>
<dbReference type="Gene3D" id="3.10.450.330">
    <property type="match status" value="1"/>
</dbReference>
<reference evidence="10" key="1">
    <citation type="journal article" date="2020" name="mSystems">
        <title>Genome- and Community-Level Interaction Insights into Carbon Utilization and Element Cycling Functions of Hydrothermarchaeota in Hydrothermal Sediment.</title>
        <authorList>
            <person name="Zhou Z."/>
            <person name="Liu Y."/>
            <person name="Xu W."/>
            <person name="Pan J."/>
            <person name="Luo Z.H."/>
            <person name="Li M."/>
        </authorList>
    </citation>
    <scope>NUCLEOTIDE SEQUENCE [LARGE SCALE GENOMIC DNA]</scope>
    <source>
        <strain evidence="10">SpSt-1224</strain>
    </source>
</reference>
<dbReference type="Gene3D" id="1.20.120.1230">
    <property type="match status" value="1"/>
</dbReference>
<evidence type="ECO:0000259" key="9">
    <source>
        <dbReference type="Pfam" id="PF24862"/>
    </source>
</evidence>
<dbReference type="EMBL" id="DSDS01000055">
    <property type="protein sequence ID" value="HET97556.1"/>
    <property type="molecule type" value="Genomic_DNA"/>
</dbReference>
<evidence type="ECO:0000256" key="4">
    <source>
        <dbReference type="ARBA" id="ARBA00022679"/>
    </source>
</evidence>
<dbReference type="Pfam" id="PF00862">
    <property type="entry name" value="GT-B_Sucrose_synth"/>
    <property type="match status" value="1"/>
</dbReference>
<dbReference type="GO" id="GO:0005985">
    <property type="term" value="P:sucrose metabolic process"/>
    <property type="evidence" value="ECO:0007669"/>
    <property type="project" value="UniProtKB-UniRule"/>
</dbReference>
<name>A0A7C2XNA3_9BACT</name>
<evidence type="ECO:0000256" key="5">
    <source>
        <dbReference type="ARBA" id="ARBA00049030"/>
    </source>
</evidence>
<dbReference type="PANTHER" id="PTHR45839:SF7">
    <property type="entry name" value="SUCROSE SYNTHASE 1"/>
    <property type="match status" value="1"/>
</dbReference>
<evidence type="ECO:0000256" key="2">
    <source>
        <dbReference type="ARBA" id="ARBA00020955"/>
    </source>
</evidence>
<dbReference type="PANTHER" id="PTHR45839">
    <property type="match status" value="1"/>
</dbReference>